<dbReference type="RefSeq" id="WP_051264394.1">
    <property type="nucleotide sequence ID" value="NZ_JGZU01000003.1"/>
</dbReference>
<dbReference type="PANTHER" id="PTHR18964">
    <property type="entry name" value="ROK (REPRESSOR, ORF, KINASE) FAMILY"/>
    <property type="match status" value="1"/>
</dbReference>
<keyword evidence="2" id="KW-0808">Transferase</keyword>
<dbReference type="PANTHER" id="PTHR18964:SF149">
    <property type="entry name" value="BIFUNCTIONAL UDP-N-ACETYLGLUCOSAMINE 2-EPIMERASE_N-ACETYLMANNOSAMINE KINASE"/>
    <property type="match status" value="1"/>
</dbReference>
<evidence type="ECO:0000313" key="2">
    <source>
        <dbReference type="EMBL" id="KFJ08220.1"/>
    </source>
</evidence>
<dbReference type="OrthoDB" id="9810372at2"/>
<protein>
    <submittedName>
        <fullName evidence="2">ROK family protein</fullName>
        <ecNumber evidence="2">2.7.1.2</ecNumber>
    </submittedName>
</protein>
<evidence type="ECO:0000256" key="1">
    <source>
        <dbReference type="ARBA" id="ARBA00006479"/>
    </source>
</evidence>
<dbReference type="InterPro" id="IPR036388">
    <property type="entry name" value="WH-like_DNA-bd_sf"/>
</dbReference>
<dbReference type="SUPFAM" id="SSF53067">
    <property type="entry name" value="Actin-like ATPase domain"/>
    <property type="match status" value="1"/>
</dbReference>
<gene>
    <name evidence="2" type="ORF">BITS_0555</name>
</gene>
<dbReference type="eggNOG" id="COG1940">
    <property type="taxonomic scope" value="Bacteria"/>
</dbReference>
<dbReference type="Proteomes" id="UP000029080">
    <property type="component" value="Unassembled WGS sequence"/>
</dbReference>
<comment type="similarity">
    <text evidence="1">Belongs to the ROK (NagC/XylR) family.</text>
</comment>
<keyword evidence="3" id="KW-1185">Reference proteome</keyword>
<comment type="caution">
    <text evidence="2">The sequence shown here is derived from an EMBL/GenBank/DDBJ whole genome shotgun (WGS) entry which is preliminary data.</text>
</comment>
<dbReference type="PROSITE" id="PS01125">
    <property type="entry name" value="ROK"/>
    <property type="match status" value="1"/>
</dbReference>
<dbReference type="GO" id="GO:0004340">
    <property type="term" value="F:glucokinase activity"/>
    <property type="evidence" value="ECO:0007669"/>
    <property type="project" value="UniProtKB-EC"/>
</dbReference>
<dbReference type="STRING" id="356829.BITS_0555"/>
<reference evidence="2 3" key="1">
    <citation type="submission" date="2014-03" db="EMBL/GenBank/DDBJ databases">
        <title>Genomics of Bifidobacteria.</title>
        <authorList>
            <person name="Ventura M."/>
            <person name="Milani C."/>
            <person name="Lugli G.A."/>
        </authorList>
    </citation>
    <scope>NUCLEOTIDE SEQUENCE [LARGE SCALE GENOMIC DNA]</scope>
    <source>
        <strain evidence="2 3">JCM 13495</strain>
    </source>
</reference>
<dbReference type="EC" id="2.7.1.2" evidence="2"/>
<dbReference type="InterPro" id="IPR043129">
    <property type="entry name" value="ATPase_NBD"/>
</dbReference>
<organism evidence="2 3">
    <name type="scientific">Bifidobacterium tsurumiense</name>
    <dbReference type="NCBI Taxonomy" id="356829"/>
    <lineage>
        <taxon>Bacteria</taxon>
        <taxon>Bacillati</taxon>
        <taxon>Actinomycetota</taxon>
        <taxon>Actinomycetes</taxon>
        <taxon>Bifidobacteriales</taxon>
        <taxon>Bifidobacteriaceae</taxon>
        <taxon>Bifidobacterium</taxon>
    </lineage>
</organism>
<dbReference type="InterPro" id="IPR000600">
    <property type="entry name" value="ROK"/>
</dbReference>
<dbReference type="Gene3D" id="1.10.10.10">
    <property type="entry name" value="Winged helix-like DNA-binding domain superfamily/Winged helix DNA-binding domain"/>
    <property type="match status" value="1"/>
</dbReference>
<evidence type="ECO:0000313" key="3">
    <source>
        <dbReference type="Proteomes" id="UP000029080"/>
    </source>
</evidence>
<dbReference type="InterPro" id="IPR049874">
    <property type="entry name" value="ROK_cs"/>
</dbReference>
<dbReference type="InterPro" id="IPR036390">
    <property type="entry name" value="WH_DNA-bd_sf"/>
</dbReference>
<sequence>MTSQQQQTDVSYLAPLMTITEKTDPTDIRINNRMMIFSLLFPNTVMSRAQISRRTGLSRVSVSEVVSEMIDHHILVETGQEAPSRRGKKGTLIGVETGYWNIISLDLSQPFIIQGAVTNILGQVLSRAEQPVSKSTDITPDTVIELCQRLIDKAEGTVLGIGIAVTGIVDDHGTVTDSRNLDWSDLHLGDLLEERFDLPCFIDNDANSAALTERFFGDGYRNMLFIQISIGVGAAILIDDSMVLGTNHAAGEIGHVVVEPDGAQCTCGKHGCLEALVSTSTLRAQMAAKPEERDAILQQAGAYLGKALSMPASLLDITDIVVYGPPDVVNDTLLDSVTETLNAATTTSTRQSKIMARRCECGENNVIIGESISVVQSKLKQF</sequence>
<dbReference type="EMBL" id="JGZU01000003">
    <property type="protein sequence ID" value="KFJ08220.1"/>
    <property type="molecule type" value="Genomic_DNA"/>
</dbReference>
<dbReference type="SUPFAM" id="SSF46785">
    <property type="entry name" value="Winged helix' DNA-binding domain"/>
    <property type="match status" value="1"/>
</dbReference>
<dbReference type="Gene3D" id="3.30.420.40">
    <property type="match status" value="2"/>
</dbReference>
<dbReference type="Pfam" id="PF00480">
    <property type="entry name" value="ROK"/>
    <property type="match status" value="1"/>
</dbReference>
<dbReference type="AlphaFoldDB" id="A0A087EKB9"/>
<name>A0A087EKB9_9BIFI</name>
<accession>A0A087EKB9</accession>
<proteinExistence type="inferred from homology"/>